<feature type="region of interest" description="Disordered" evidence="2">
    <location>
        <begin position="809"/>
        <end position="884"/>
    </location>
</feature>
<feature type="region of interest" description="Disordered" evidence="2">
    <location>
        <begin position="167"/>
        <end position="209"/>
    </location>
</feature>
<dbReference type="Gene3D" id="1.10.8.10">
    <property type="entry name" value="DNA helicase RuvA subunit, C-terminal domain"/>
    <property type="match status" value="1"/>
</dbReference>
<feature type="compositionally biased region" description="Acidic residues" evidence="2">
    <location>
        <begin position="861"/>
        <end position="872"/>
    </location>
</feature>
<evidence type="ECO:0000313" key="3">
    <source>
        <dbReference type="EMBL" id="KAF3897527.1"/>
    </source>
</evidence>
<feature type="compositionally biased region" description="Basic and acidic residues" evidence="2">
    <location>
        <begin position="817"/>
        <end position="832"/>
    </location>
</feature>
<feature type="coiled-coil region" evidence="1">
    <location>
        <begin position="584"/>
        <end position="618"/>
    </location>
</feature>
<dbReference type="GO" id="GO:0005634">
    <property type="term" value="C:nucleus"/>
    <property type="evidence" value="ECO:0007669"/>
    <property type="project" value="TreeGrafter"/>
</dbReference>
<reference evidence="3" key="1">
    <citation type="submission" date="2020-03" db="EMBL/GenBank/DDBJ databases">
        <title>Whole Genome Sequence of Trichophyton interdigitale from India.</title>
        <authorList>
            <person name="Kumar P."/>
        </authorList>
    </citation>
    <scope>NUCLEOTIDE SEQUENCE</scope>
    <source>
        <strain evidence="3">UCMS-IGIB-CI14</strain>
    </source>
</reference>
<dbReference type="PANTHER" id="PTHR39597:SF1">
    <property type="entry name" value="UBA DOMAIN-CONTAINING PROTEIN RUP1"/>
    <property type="match status" value="1"/>
</dbReference>
<sequence>MLPVTTISMIVGISRRHHDVVSVEGSQLERGGGGKMTNAAAPVTFLVDGTISIYKLTNVNLLAASSALASRLHHILRASKTAGKAEMVPEITDEAIEAFVSFTSASRERAIAFLQHNNGDSHRAINAYFENPNDPLPPAEEILPNPLSHDFHSPTPQRSFDIDRIDVGGLSAPSRPPSRVGIREKKNVESTTQTPNTLGNPNYSDDMNTDGLTLAEREEHEMQHAITASLGHNMASGDQESGVTAAEGAQFGPANREHYDTQLWALTLPSTISREISIDPDPELRRRIDDTPRFLRPGPEADHFPAFLTILHSIPIAREELLWRDRVAPDYGNDSQWWNGQPALTGLDQAEAPWEDAVHETQRLMAFLDRSQRAFGSADVLSGLPSLKCWRGEDRIATFLKLWEEISPPAEGELPQKTFYSRGVKQALSEDECANEPFSLLDLSIDRTSGRTLYDLLDGHIWCDMPGKELDDIWLEEVAPVFTMRITNHDSNKIDLKIPSVWYPDRYMKHCKEFAVELRRRRVVVDVELEKLGAMVDRYLSKRGSISVDTMVQKVLAGSRVALTGPYQVDGAPSTTQEDVVDLIEKLKTLTEQITHKIQELEERKTQAIESLRQLSNCFTGPASSVEESPRHKYTLRGVCTEPHIFYVLRPRKLELDLMTDDVPDVPATEQWQWWRFSFSVDDAKVGSTGSVSLKPASQIESSASGPTSSKPVSRATVADNVDIVGYTARPVREIEVLHAVKEESSSVVLVYANEEAMSFEAGELPEPLKNFIDKDNELFEQELAEFTAEYEGKTNTAKQEDLLMEDMTNDGEEEASEKTEVKGQEMQERAGQHSASIMPPPGLPRQRAGAGGQGSLMDQITEENEHDEDSMQVDAETSAASAT</sequence>
<keyword evidence="1" id="KW-0175">Coiled coil</keyword>
<evidence type="ECO:0000256" key="1">
    <source>
        <dbReference type="SAM" id="Coils"/>
    </source>
</evidence>
<dbReference type="Pfam" id="PF14555">
    <property type="entry name" value="UBA_4"/>
    <property type="match status" value="1"/>
</dbReference>
<comment type="caution">
    <text evidence="3">The sequence shown here is derived from an EMBL/GenBank/DDBJ whole genome shotgun (WGS) entry which is preliminary data.</text>
</comment>
<name>A0A9P5CYJ1_9EURO</name>
<feature type="region of interest" description="Disordered" evidence="2">
    <location>
        <begin position="687"/>
        <end position="714"/>
    </location>
</feature>
<dbReference type="EMBL" id="JAAQVJ010000051">
    <property type="protein sequence ID" value="KAF3897527.1"/>
    <property type="molecule type" value="Genomic_DNA"/>
</dbReference>
<proteinExistence type="predicted"/>
<evidence type="ECO:0000313" key="4">
    <source>
        <dbReference type="Proteomes" id="UP000749309"/>
    </source>
</evidence>
<dbReference type="SUPFAM" id="SSF46934">
    <property type="entry name" value="UBA-like"/>
    <property type="match status" value="1"/>
</dbReference>
<dbReference type="GO" id="GO:0016579">
    <property type="term" value="P:protein deubiquitination"/>
    <property type="evidence" value="ECO:0007669"/>
    <property type="project" value="TreeGrafter"/>
</dbReference>
<feature type="compositionally biased region" description="Polar residues" evidence="2">
    <location>
        <begin position="699"/>
        <end position="712"/>
    </location>
</feature>
<dbReference type="InterPro" id="IPR055335">
    <property type="entry name" value="Ucp6/RUP1"/>
</dbReference>
<protein>
    <submittedName>
        <fullName evidence="3">Ubiquitin interaction domain-containing protein</fullName>
    </submittedName>
</protein>
<evidence type="ECO:0000256" key="2">
    <source>
        <dbReference type="SAM" id="MobiDB-lite"/>
    </source>
</evidence>
<feature type="compositionally biased region" description="Polar residues" evidence="2">
    <location>
        <begin position="189"/>
        <end position="206"/>
    </location>
</feature>
<dbReference type="AlphaFoldDB" id="A0A9P5CYJ1"/>
<dbReference type="GO" id="GO:0005829">
    <property type="term" value="C:cytosol"/>
    <property type="evidence" value="ECO:0007669"/>
    <property type="project" value="TreeGrafter"/>
</dbReference>
<dbReference type="Proteomes" id="UP000749309">
    <property type="component" value="Unassembled WGS sequence"/>
</dbReference>
<accession>A0A9P5CYJ1</accession>
<organism evidence="3 4">
    <name type="scientific">Trichophyton interdigitale</name>
    <dbReference type="NCBI Taxonomy" id="101480"/>
    <lineage>
        <taxon>Eukaryota</taxon>
        <taxon>Fungi</taxon>
        <taxon>Dikarya</taxon>
        <taxon>Ascomycota</taxon>
        <taxon>Pezizomycotina</taxon>
        <taxon>Eurotiomycetes</taxon>
        <taxon>Eurotiomycetidae</taxon>
        <taxon>Onygenales</taxon>
        <taxon>Arthrodermataceae</taxon>
        <taxon>Trichophyton</taxon>
    </lineage>
</organism>
<dbReference type="InterPro" id="IPR009060">
    <property type="entry name" value="UBA-like_sf"/>
</dbReference>
<gene>
    <name evidence="3" type="ORF">GY632_2214</name>
</gene>
<dbReference type="PANTHER" id="PTHR39597">
    <property type="entry name" value="UBA DOMAIN-CONTAINING PROTEIN RUP1"/>
    <property type="match status" value="1"/>
</dbReference>